<organism evidence="2 3">
    <name type="scientific">Portunus trituberculatus</name>
    <name type="common">Swimming crab</name>
    <name type="synonym">Neptunus trituberculatus</name>
    <dbReference type="NCBI Taxonomy" id="210409"/>
    <lineage>
        <taxon>Eukaryota</taxon>
        <taxon>Metazoa</taxon>
        <taxon>Ecdysozoa</taxon>
        <taxon>Arthropoda</taxon>
        <taxon>Crustacea</taxon>
        <taxon>Multicrustacea</taxon>
        <taxon>Malacostraca</taxon>
        <taxon>Eumalacostraca</taxon>
        <taxon>Eucarida</taxon>
        <taxon>Decapoda</taxon>
        <taxon>Pleocyemata</taxon>
        <taxon>Brachyura</taxon>
        <taxon>Eubrachyura</taxon>
        <taxon>Portunoidea</taxon>
        <taxon>Portunidae</taxon>
        <taxon>Portuninae</taxon>
        <taxon>Portunus</taxon>
    </lineage>
</organism>
<evidence type="ECO:0000313" key="3">
    <source>
        <dbReference type="Proteomes" id="UP000324222"/>
    </source>
</evidence>
<feature type="compositionally biased region" description="Low complexity" evidence="1">
    <location>
        <begin position="49"/>
        <end position="62"/>
    </location>
</feature>
<evidence type="ECO:0000256" key="1">
    <source>
        <dbReference type="SAM" id="MobiDB-lite"/>
    </source>
</evidence>
<accession>A0A5B7H408</accession>
<keyword evidence="3" id="KW-1185">Reference proteome</keyword>
<evidence type="ECO:0000313" key="2">
    <source>
        <dbReference type="EMBL" id="MPC64616.1"/>
    </source>
</evidence>
<sequence>MKPKRSKSYSIALRISVLPPPAHPAAFPACGRREEGCHAQLSPSRLAPSTGSLGNSLNTSSS</sequence>
<protein>
    <submittedName>
        <fullName evidence="2">Uncharacterized protein</fullName>
    </submittedName>
</protein>
<reference evidence="2 3" key="1">
    <citation type="submission" date="2019-05" db="EMBL/GenBank/DDBJ databases">
        <title>Another draft genome of Portunus trituberculatus and its Hox gene families provides insights of decapod evolution.</title>
        <authorList>
            <person name="Jeong J.-H."/>
            <person name="Song I."/>
            <person name="Kim S."/>
            <person name="Choi T."/>
            <person name="Kim D."/>
            <person name="Ryu S."/>
            <person name="Kim W."/>
        </authorList>
    </citation>
    <scope>NUCLEOTIDE SEQUENCE [LARGE SCALE GENOMIC DNA]</scope>
    <source>
        <tissue evidence="2">Muscle</tissue>
    </source>
</reference>
<dbReference type="Proteomes" id="UP000324222">
    <property type="component" value="Unassembled WGS sequence"/>
</dbReference>
<gene>
    <name evidence="2" type="ORF">E2C01_058734</name>
</gene>
<comment type="caution">
    <text evidence="2">The sequence shown here is derived from an EMBL/GenBank/DDBJ whole genome shotgun (WGS) entry which is preliminary data.</text>
</comment>
<dbReference type="AlphaFoldDB" id="A0A5B7H408"/>
<feature type="region of interest" description="Disordered" evidence="1">
    <location>
        <begin position="37"/>
        <end position="62"/>
    </location>
</feature>
<name>A0A5B7H408_PORTR</name>
<dbReference type="EMBL" id="VSRR010022322">
    <property type="protein sequence ID" value="MPC64616.1"/>
    <property type="molecule type" value="Genomic_DNA"/>
</dbReference>
<proteinExistence type="predicted"/>